<keyword evidence="5" id="KW-1185">Reference proteome</keyword>
<evidence type="ECO:0000256" key="2">
    <source>
        <dbReference type="SAM" id="SignalP"/>
    </source>
</evidence>
<dbReference type="AlphaFoldDB" id="A0A6N8JBQ5"/>
<feature type="signal peptide" evidence="2">
    <location>
        <begin position="1"/>
        <end position="19"/>
    </location>
</feature>
<keyword evidence="1 2" id="KW-0732">Signal</keyword>
<dbReference type="Gene3D" id="2.60.40.4070">
    <property type="match status" value="1"/>
</dbReference>
<evidence type="ECO:0000259" key="3">
    <source>
        <dbReference type="PROSITE" id="PS51841"/>
    </source>
</evidence>
<accession>A0A6N8JBQ5</accession>
<evidence type="ECO:0000313" key="4">
    <source>
        <dbReference type="EMBL" id="MVT42613.1"/>
    </source>
</evidence>
<sequence>MRFPIVCCCLLLRVVGTYAQLQEHFSYPHIDSAVSWKGTDTAWQVKNGMLQSHFRQASSSFYVVTPSFATAPYSWEWWMRLDFNTSSLNYADVYLMADSANLLSTAVKGYFVRIGNTKDEVCLYRKSVNATPIMMIDGRDGITDHSSSVLKVKVICDEDYKWSLWVDDSGTGINYMLEGSVKDSSLRNARYMGFAVKQSTASFFEKHFFDDVVAGRLVKDTVAPELLSLQVVGDRELDLCFSEPLDSNSVYMEGDFLINDVQAPASLVFQHSCIRLLWDSPFPNGDSCRLTVRGVRDMTGNQVAPVNTSFLYYKVGTGDVVINEILYDGTPEFVELYNRGVNAVNLKELYFSKGKPGDSVALSSTGLLLLPGAYAAFTSDEEALCMRYHCKQPENIYKMALPALINKEGTIILLGPGGAILDELHYSDDMQFALADNTKGVSLERLDAGMPTQDPHNWHSAASTAGYATPGSVNSQQLQTAALPGELTITPEIFSPDNDGKDDVAVISYALPAPGYVTNITVYDAGGRPVRYLQHNTLLGLKGQMIWDGLGESNKILPKGIYIVFTEMFDLKGQVKRWKLPIVLAKRSN</sequence>
<feature type="chain" id="PRO_5026823482" description="LTD domain-containing protein" evidence="2">
    <location>
        <begin position="20"/>
        <end position="589"/>
    </location>
</feature>
<dbReference type="Proteomes" id="UP000468388">
    <property type="component" value="Unassembled WGS sequence"/>
</dbReference>
<dbReference type="InterPro" id="IPR014755">
    <property type="entry name" value="Cu-Rt/internalin_Ig-like"/>
</dbReference>
<reference evidence="4 5" key="1">
    <citation type="submission" date="2019-12" db="EMBL/GenBank/DDBJ databases">
        <title>The draft genomic sequence of strain Chitinophaga oryziterrae JCM 16595.</title>
        <authorList>
            <person name="Zhang X."/>
        </authorList>
    </citation>
    <scope>NUCLEOTIDE SEQUENCE [LARGE SCALE GENOMIC DNA]</scope>
    <source>
        <strain evidence="4 5">JCM 16595</strain>
    </source>
</reference>
<dbReference type="Pfam" id="PF00932">
    <property type="entry name" value="LTD"/>
    <property type="match status" value="1"/>
</dbReference>
<dbReference type="EMBL" id="WRXO01000005">
    <property type="protein sequence ID" value="MVT42613.1"/>
    <property type="molecule type" value="Genomic_DNA"/>
</dbReference>
<dbReference type="InterPro" id="IPR036415">
    <property type="entry name" value="Lamin_tail_dom_sf"/>
</dbReference>
<dbReference type="OrthoDB" id="9758406at2"/>
<dbReference type="RefSeq" id="WP_157301232.1">
    <property type="nucleotide sequence ID" value="NZ_BAAAZB010000002.1"/>
</dbReference>
<dbReference type="SUPFAM" id="SSF74853">
    <property type="entry name" value="Lamin A/C globular tail domain"/>
    <property type="match status" value="1"/>
</dbReference>
<evidence type="ECO:0000313" key="5">
    <source>
        <dbReference type="Proteomes" id="UP000468388"/>
    </source>
</evidence>
<dbReference type="PROSITE" id="PS51841">
    <property type="entry name" value="LTD"/>
    <property type="match status" value="1"/>
</dbReference>
<proteinExistence type="predicted"/>
<dbReference type="Gene3D" id="2.60.40.1220">
    <property type="match status" value="1"/>
</dbReference>
<protein>
    <recommendedName>
        <fullName evidence="3">LTD domain-containing protein</fullName>
    </recommendedName>
</protein>
<gene>
    <name evidence="4" type="ORF">GO495_18620</name>
</gene>
<evidence type="ECO:0000256" key="1">
    <source>
        <dbReference type="ARBA" id="ARBA00022729"/>
    </source>
</evidence>
<feature type="domain" description="LTD" evidence="3">
    <location>
        <begin position="308"/>
        <end position="454"/>
    </location>
</feature>
<name>A0A6N8JBQ5_9BACT</name>
<comment type="caution">
    <text evidence="4">The sequence shown here is derived from an EMBL/GenBank/DDBJ whole genome shotgun (WGS) entry which is preliminary data.</text>
</comment>
<organism evidence="4 5">
    <name type="scientific">Chitinophaga oryziterrae</name>
    <dbReference type="NCBI Taxonomy" id="1031224"/>
    <lineage>
        <taxon>Bacteria</taxon>
        <taxon>Pseudomonadati</taxon>
        <taxon>Bacteroidota</taxon>
        <taxon>Chitinophagia</taxon>
        <taxon>Chitinophagales</taxon>
        <taxon>Chitinophagaceae</taxon>
        <taxon>Chitinophaga</taxon>
    </lineage>
</organism>
<dbReference type="InterPro" id="IPR001322">
    <property type="entry name" value="Lamin_tail_dom"/>
</dbReference>